<dbReference type="InterPro" id="IPR018668">
    <property type="entry name" value="DNA-binding_VF530-like"/>
</dbReference>
<reference evidence="1 2" key="1">
    <citation type="submission" date="2019-02" db="EMBL/GenBank/DDBJ databases">
        <title>Deep-cultivation of Planctomycetes and their phenomic and genomic characterization uncovers novel biology.</title>
        <authorList>
            <person name="Wiegand S."/>
            <person name="Jogler M."/>
            <person name="Boedeker C."/>
            <person name="Pinto D."/>
            <person name="Vollmers J."/>
            <person name="Rivas-Marin E."/>
            <person name="Kohn T."/>
            <person name="Peeters S.H."/>
            <person name="Heuer A."/>
            <person name="Rast P."/>
            <person name="Oberbeckmann S."/>
            <person name="Bunk B."/>
            <person name="Jeske O."/>
            <person name="Meyerdierks A."/>
            <person name="Storesund J.E."/>
            <person name="Kallscheuer N."/>
            <person name="Luecker S."/>
            <person name="Lage O.M."/>
            <person name="Pohl T."/>
            <person name="Merkel B.J."/>
            <person name="Hornburger P."/>
            <person name="Mueller R.-W."/>
            <person name="Bruemmer F."/>
            <person name="Labrenz M."/>
            <person name="Spormann A.M."/>
            <person name="Op den Camp H."/>
            <person name="Overmann J."/>
            <person name="Amann R."/>
            <person name="Jetten M.S.M."/>
            <person name="Mascher T."/>
            <person name="Medema M.H."/>
            <person name="Devos D.P."/>
            <person name="Kaster A.-K."/>
            <person name="Ovreas L."/>
            <person name="Rohde M."/>
            <person name="Galperin M.Y."/>
            <person name="Jogler C."/>
        </authorList>
    </citation>
    <scope>NUCLEOTIDE SEQUENCE [LARGE SCALE GENOMIC DNA]</scope>
    <source>
        <strain evidence="1 2">Poly30</strain>
    </source>
</reference>
<protein>
    <recommendedName>
        <fullName evidence="3">DUF2132 domain-containing protein</fullName>
    </recommendedName>
</protein>
<dbReference type="Pfam" id="PF09905">
    <property type="entry name" value="VF530"/>
    <property type="match status" value="1"/>
</dbReference>
<keyword evidence="2" id="KW-1185">Reference proteome</keyword>
<dbReference type="RefSeq" id="WP_145194569.1">
    <property type="nucleotide sequence ID" value="NZ_CP036434.1"/>
</dbReference>
<dbReference type="Proteomes" id="UP000320390">
    <property type="component" value="Chromosome"/>
</dbReference>
<evidence type="ECO:0000313" key="1">
    <source>
        <dbReference type="EMBL" id="QDV05146.1"/>
    </source>
</evidence>
<dbReference type="InterPro" id="IPR036361">
    <property type="entry name" value="SAP_dom_sf"/>
</dbReference>
<organism evidence="1 2">
    <name type="scientific">Saltatorellus ferox</name>
    <dbReference type="NCBI Taxonomy" id="2528018"/>
    <lineage>
        <taxon>Bacteria</taxon>
        <taxon>Pseudomonadati</taxon>
        <taxon>Planctomycetota</taxon>
        <taxon>Planctomycetia</taxon>
        <taxon>Planctomycetia incertae sedis</taxon>
        <taxon>Saltatorellus</taxon>
    </lineage>
</organism>
<dbReference type="Gene3D" id="1.10.720.30">
    <property type="entry name" value="SAP domain"/>
    <property type="match status" value="1"/>
</dbReference>
<dbReference type="AlphaFoldDB" id="A0A518EM28"/>
<accession>A0A518EM28</accession>
<gene>
    <name evidence="1" type="ORF">Poly30_06410</name>
</gene>
<evidence type="ECO:0000313" key="2">
    <source>
        <dbReference type="Proteomes" id="UP000320390"/>
    </source>
</evidence>
<dbReference type="GO" id="GO:0003677">
    <property type="term" value="F:DNA binding"/>
    <property type="evidence" value="ECO:0007669"/>
    <property type="project" value="InterPro"/>
</dbReference>
<sequence>MSQEQPKNPLHGMTLKAILEDLIERRGFENLAEEIQINCFAYEPSLTSSLRFLRKVDWARRQVEELWIADQRAIERHNRRSL</sequence>
<evidence type="ECO:0008006" key="3">
    <source>
        <dbReference type="Google" id="ProtNLM"/>
    </source>
</evidence>
<dbReference type="OrthoDB" id="9806870at2"/>
<proteinExistence type="predicted"/>
<dbReference type="EMBL" id="CP036434">
    <property type="protein sequence ID" value="QDV05146.1"/>
    <property type="molecule type" value="Genomic_DNA"/>
</dbReference>
<name>A0A518EM28_9BACT</name>